<proteinExistence type="predicted"/>
<evidence type="ECO:0000313" key="2">
    <source>
        <dbReference type="Proteomes" id="UP001567538"/>
    </source>
</evidence>
<comment type="caution">
    <text evidence="1">The sequence shown here is derived from an EMBL/GenBank/DDBJ whole genome shotgun (WGS) entry which is preliminary data.</text>
</comment>
<sequence length="152" mass="16391">MSSHLEPFFPKFPSQIFVDLLPKSLFLLLSQVAQEAKIQIPKSRHREVIGLSSGGVMDSLSSPATAAAAWDRPRRAPLPLPSVRASPRVGRRRRSILTVSPASSSSPGLTSTSRASSVAVLVVGVIHHRCSDNPFPLSIFFKLSSCPSDFLS</sequence>
<evidence type="ECO:0000313" key="1">
    <source>
        <dbReference type="EMBL" id="KAL1531275.1"/>
    </source>
</evidence>
<dbReference type="AlphaFoldDB" id="A0ABD1FIE6"/>
<name>A0ABD1FIE6_SALDI</name>
<protein>
    <submittedName>
        <fullName evidence="1">Uncharacterized protein</fullName>
    </submittedName>
</protein>
<dbReference type="EMBL" id="JBEAFC010000015">
    <property type="protein sequence ID" value="KAL1531275.1"/>
    <property type="molecule type" value="Genomic_DNA"/>
</dbReference>
<reference evidence="1 2" key="1">
    <citation type="submission" date="2024-06" db="EMBL/GenBank/DDBJ databases">
        <title>A chromosome level genome sequence of Diviner's sage (Salvia divinorum).</title>
        <authorList>
            <person name="Ford S.A."/>
            <person name="Ro D.-K."/>
            <person name="Ness R.W."/>
            <person name="Phillips M.A."/>
        </authorList>
    </citation>
    <scope>NUCLEOTIDE SEQUENCE [LARGE SCALE GENOMIC DNA]</scope>
    <source>
        <strain evidence="1">SAF-2024a</strain>
        <tissue evidence="1">Leaf</tissue>
    </source>
</reference>
<dbReference type="Proteomes" id="UP001567538">
    <property type="component" value="Unassembled WGS sequence"/>
</dbReference>
<organism evidence="1 2">
    <name type="scientific">Salvia divinorum</name>
    <name type="common">Maria pastora</name>
    <name type="synonym">Diviner's sage</name>
    <dbReference type="NCBI Taxonomy" id="28513"/>
    <lineage>
        <taxon>Eukaryota</taxon>
        <taxon>Viridiplantae</taxon>
        <taxon>Streptophyta</taxon>
        <taxon>Embryophyta</taxon>
        <taxon>Tracheophyta</taxon>
        <taxon>Spermatophyta</taxon>
        <taxon>Magnoliopsida</taxon>
        <taxon>eudicotyledons</taxon>
        <taxon>Gunneridae</taxon>
        <taxon>Pentapetalae</taxon>
        <taxon>asterids</taxon>
        <taxon>lamiids</taxon>
        <taxon>Lamiales</taxon>
        <taxon>Lamiaceae</taxon>
        <taxon>Nepetoideae</taxon>
        <taxon>Mentheae</taxon>
        <taxon>Salviinae</taxon>
        <taxon>Salvia</taxon>
        <taxon>Salvia subgen. Calosphace</taxon>
    </lineage>
</organism>
<gene>
    <name evidence="1" type="ORF">AAHA92_33973</name>
</gene>
<accession>A0ABD1FIE6</accession>
<keyword evidence="2" id="KW-1185">Reference proteome</keyword>